<keyword evidence="7" id="KW-1185">Reference proteome</keyword>
<dbReference type="Pfam" id="PF02854">
    <property type="entry name" value="MIF4G"/>
    <property type="match status" value="1"/>
</dbReference>
<feature type="compositionally biased region" description="Basic and acidic residues" evidence="4">
    <location>
        <begin position="13"/>
        <end position="33"/>
    </location>
</feature>
<feature type="compositionally biased region" description="Acidic residues" evidence="4">
    <location>
        <begin position="599"/>
        <end position="609"/>
    </location>
</feature>
<feature type="region of interest" description="Disordered" evidence="4">
    <location>
        <begin position="1"/>
        <end position="312"/>
    </location>
</feature>
<evidence type="ECO:0000256" key="1">
    <source>
        <dbReference type="ARBA" id="ARBA00004604"/>
    </source>
</evidence>
<dbReference type="Proteomes" id="UP000184300">
    <property type="component" value="Unassembled WGS sequence"/>
</dbReference>
<dbReference type="PROSITE" id="PS51366">
    <property type="entry name" value="MI"/>
    <property type="match status" value="1"/>
</dbReference>
<dbReference type="PANTHER" id="PTHR18034">
    <property type="entry name" value="CELL CYCLE CONTROL PROTEIN CWF22-RELATED"/>
    <property type="match status" value="1"/>
</dbReference>
<evidence type="ECO:0000256" key="3">
    <source>
        <dbReference type="ARBA" id="ARBA00023242"/>
    </source>
</evidence>
<evidence type="ECO:0000313" key="6">
    <source>
        <dbReference type="EMBL" id="OJJ82536.1"/>
    </source>
</evidence>
<evidence type="ECO:0000256" key="4">
    <source>
        <dbReference type="SAM" id="MobiDB-lite"/>
    </source>
</evidence>
<accession>A0A1L9VF46</accession>
<dbReference type="PANTHER" id="PTHR18034:SF4">
    <property type="entry name" value="NUCLEOLAR MIF4G DOMAIN-CONTAINING PROTEIN 1"/>
    <property type="match status" value="1"/>
</dbReference>
<feature type="compositionally biased region" description="Acidic residues" evidence="4">
    <location>
        <begin position="111"/>
        <end position="132"/>
    </location>
</feature>
<name>A0A1L9VF46_ASPGL</name>
<gene>
    <name evidence="6" type="ORF">ASPGLDRAFT_130596</name>
</gene>
<dbReference type="GO" id="GO:0042274">
    <property type="term" value="P:ribosomal small subunit biogenesis"/>
    <property type="evidence" value="ECO:0007669"/>
    <property type="project" value="TreeGrafter"/>
</dbReference>
<evidence type="ECO:0000259" key="5">
    <source>
        <dbReference type="PROSITE" id="PS51366"/>
    </source>
</evidence>
<dbReference type="Gene3D" id="1.25.40.180">
    <property type="match status" value="1"/>
</dbReference>
<dbReference type="InterPro" id="IPR016024">
    <property type="entry name" value="ARM-type_fold"/>
</dbReference>
<proteinExistence type="inferred from homology"/>
<dbReference type="InterPro" id="IPR050781">
    <property type="entry name" value="CWC22_splicing_factor"/>
</dbReference>
<feature type="region of interest" description="Disordered" evidence="4">
    <location>
        <begin position="583"/>
        <end position="616"/>
    </location>
</feature>
<feature type="compositionally biased region" description="Acidic residues" evidence="4">
    <location>
        <begin position="218"/>
        <end position="272"/>
    </location>
</feature>
<evidence type="ECO:0000256" key="2">
    <source>
        <dbReference type="ARBA" id="ARBA00006856"/>
    </source>
</evidence>
<feature type="compositionally biased region" description="Basic and acidic residues" evidence="4">
    <location>
        <begin position="191"/>
        <end position="205"/>
    </location>
</feature>
<dbReference type="AlphaFoldDB" id="A0A1L9VF46"/>
<comment type="subcellular location">
    <subcellularLocation>
        <location evidence="1">Nucleus</location>
        <location evidence="1">Nucleolus</location>
    </subcellularLocation>
</comment>
<comment type="similarity">
    <text evidence="2">Belongs to the CWC22 family.</text>
</comment>
<dbReference type="InterPro" id="IPR003891">
    <property type="entry name" value="Initiation_fac_eIF4g_MI"/>
</dbReference>
<keyword evidence="3" id="KW-0539">Nucleus</keyword>
<dbReference type="SUPFAM" id="SSF48371">
    <property type="entry name" value="ARM repeat"/>
    <property type="match status" value="1"/>
</dbReference>
<dbReference type="SMART" id="SM00543">
    <property type="entry name" value="MIF4G"/>
    <property type="match status" value="1"/>
</dbReference>
<dbReference type="RefSeq" id="XP_022399234.1">
    <property type="nucleotide sequence ID" value="XM_022540976.1"/>
</dbReference>
<evidence type="ECO:0000313" key="7">
    <source>
        <dbReference type="Proteomes" id="UP000184300"/>
    </source>
</evidence>
<dbReference type="GeneID" id="34457237"/>
<dbReference type="VEuPathDB" id="FungiDB:ASPGLDRAFT_130596"/>
<dbReference type="SMART" id="SM00544">
    <property type="entry name" value="MA3"/>
    <property type="match status" value="1"/>
</dbReference>
<feature type="domain" description="MI" evidence="5">
    <location>
        <begin position="623"/>
        <end position="759"/>
    </location>
</feature>
<sequence>MRRPMKLTTALPRELRTELGIRDTYGEKKDRRNGPASRKDRRREERSGGRKPQVQTQHRPVWKNNARRDEDEDMLDEGDESDEAPPAKKSKAAKPEQKPKSILKKSKPVEESDESDNDDDDIDLDEDEDEDEPAPRKVSKAVQDQLQEDDAEIAALEKRLGLKKGKKLPQSFQDDGLDDLLGDLGEGGSEDEGKKRKREADEWLQSKRRKAQGLQAAESEEEDDDDDDEDDSDLGNDEEADLLDEDDDEEMDDEAAEDGEDSEFGGFDEEEEKPAPKKKENPYVAPVPQESQPGKYIPPSLRAASNSEDESLTRLRRQAQGQLNKLSEANLISILAEFEKLYREYPRQNVTSTLISLLMGLICERSALQDTFMILHAGFIAALYKVMGMDFGAELVQKIVQSLDAQGDERGKFEGKEHLNLISLISQLYNFHVIGHALVFDYIRIFVQDITEDNTELLLKIIRNSGPQLRQDDPSSLKDIVLLIQPAIAKAGEQSLSVRTKFMIDIITDLKNNKVKTVGSSISTEHITKMRKILGSLNNTRVVRASEPINISREDIHNSAKKGKWWLVGASWREDPLETARKELSSLPGQPTQTQAQAQEDEDESDAEPDLASIAKSQRMNTDVRRSIFVAIMSATDFQDAHVRLLKLRLKRAQEYEIPRVLTHCIMEEEVYNPYYTLIARRVCGDLGRRLKISFMYTLWNILRRMGEKGDFDDEDGMSEDEDESAQLPLKSIVNIAKMYGSLIADNTLTIGILKTLNFAYLQPKAKTFVELLIISIIQNSQKAKKSKKSKSKSKSKNEDDEARDEKALMDIFMRVQETPQIAKGLIYFIRKVVAKTDIVPSKELKEVKWGCKVALDALKVVSSKDGVVG</sequence>
<feature type="compositionally biased region" description="Acidic residues" evidence="4">
    <location>
        <begin position="70"/>
        <end position="83"/>
    </location>
</feature>
<organism evidence="6 7">
    <name type="scientific">Aspergillus glaucus CBS 516.65</name>
    <dbReference type="NCBI Taxonomy" id="1160497"/>
    <lineage>
        <taxon>Eukaryota</taxon>
        <taxon>Fungi</taxon>
        <taxon>Dikarya</taxon>
        <taxon>Ascomycota</taxon>
        <taxon>Pezizomycotina</taxon>
        <taxon>Eurotiomycetes</taxon>
        <taxon>Eurotiomycetidae</taxon>
        <taxon>Eurotiales</taxon>
        <taxon>Aspergillaceae</taxon>
        <taxon>Aspergillus</taxon>
        <taxon>Aspergillus subgen. Aspergillus</taxon>
    </lineage>
</organism>
<reference evidence="7" key="1">
    <citation type="journal article" date="2017" name="Genome Biol.">
        <title>Comparative genomics reveals high biological diversity and specific adaptations in the industrially and medically important fungal genus Aspergillus.</title>
        <authorList>
            <person name="de Vries R.P."/>
            <person name="Riley R."/>
            <person name="Wiebenga A."/>
            <person name="Aguilar-Osorio G."/>
            <person name="Amillis S."/>
            <person name="Uchima C.A."/>
            <person name="Anderluh G."/>
            <person name="Asadollahi M."/>
            <person name="Askin M."/>
            <person name="Barry K."/>
            <person name="Battaglia E."/>
            <person name="Bayram O."/>
            <person name="Benocci T."/>
            <person name="Braus-Stromeyer S.A."/>
            <person name="Caldana C."/>
            <person name="Canovas D."/>
            <person name="Cerqueira G.C."/>
            <person name="Chen F."/>
            <person name="Chen W."/>
            <person name="Choi C."/>
            <person name="Clum A."/>
            <person name="Dos Santos R.A."/>
            <person name="Damasio A.R."/>
            <person name="Diallinas G."/>
            <person name="Emri T."/>
            <person name="Fekete E."/>
            <person name="Flipphi M."/>
            <person name="Freyberg S."/>
            <person name="Gallo A."/>
            <person name="Gournas C."/>
            <person name="Habgood R."/>
            <person name="Hainaut M."/>
            <person name="Harispe M.L."/>
            <person name="Henrissat B."/>
            <person name="Hilden K.S."/>
            <person name="Hope R."/>
            <person name="Hossain A."/>
            <person name="Karabika E."/>
            <person name="Karaffa L."/>
            <person name="Karanyi Z."/>
            <person name="Krasevec N."/>
            <person name="Kuo A."/>
            <person name="Kusch H."/>
            <person name="LaButti K."/>
            <person name="Lagendijk E.L."/>
            <person name="Lapidus A."/>
            <person name="Levasseur A."/>
            <person name="Lindquist E."/>
            <person name="Lipzen A."/>
            <person name="Logrieco A.F."/>
            <person name="MacCabe A."/>
            <person name="Maekelae M.R."/>
            <person name="Malavazi I."/>
            <person name="Melin P."/>
            <person name="Meyer V."/>
            <person name="Mielnichuk N."/>
            <person name="Miskei M."/>
            <person name="Molnar A.P."/>
            <person name="Mule G."/>
            <person name="Ngan C.Y."/>
            <person name="Orejas M."/>
            <person name="Orosz E."/>
            <person name="Ouedraogo J.P."/>
            <person name="Overkamp K.M."/>
            <person name="Park H.-S."/>
            <person name="Perrone G."/>
            <person name="Piumi F."/>
            <person name="Punt P.J."/>
            <person name="Ram A.F."/>
            <person name="Ramon A."/>
            <person name="Rauscher S."/>
            <person name="Record E."/>
            <person name="Riano-Pachon D.M."/>
            <person name="Robert V."/>
            <person name="Roehrig J."/>
            <person name="Ruller R."/>
            <person name="Salamov A."/>
            <person name="Salih N.S."/>
            <person name="Samson R.A."/>
            <person name="Sandor E."/>
            <person name="Sanguinetti M."/>
            <person name="Schuetze T."/>
            <person name="Sepcic K."/>
            <person name="Shelest E."/>
            <person name="Sherlock G."/>
            <person name="Sophianopoulou V."/>
            <person name="Squina F.M."/>
            <person name="Sun H."/>
            <person name="Susca A."/>
            <person name="Todd R.B."/>
            <person name="Tsang A."/>
            <person name="Unkles S.E."/>
            <person name="van de Wiele N."/>
            <person name="van Rossen-Uffink D."/>
            <person name="Oliveira J.V."/>
            <person name="Vesth T.C."/>
            <person name="Visser J."/>
            <person name="Yu J.-H."/>
            <person name="Zhou M."/>
            <person name="Andersen M.R."/>
            <person name="Archer D.B."/>
            <person name="Baker S.E."/>
            <person name="Benoit I."/>
            <person name="Brakhage A.A."/>
            <person name="Braus G.H."/>
            <person name="Fischer R."/>
            <person name="Frisvad J.C."/>
            <person name="Goldman G.H."/>
            <person name="Houbraken J."/>
            <person name="Oakley B."/>
            <person name="Pocsi I."/>
            <person name="Scazzocchio C."/>
            <person name="Seiboth B."/>
            <person name="vanKuyk P.A."/>
            <person name="Wortman J."/>
            <person name="Dyer P.S."/>
            <person name="Grigoriev I.V."/>
        </authorList>
    </citation>
    <scope>NUCLEOTIDE SEQUENCE [LARGE SCALE GENOMIC DNA]</scope>
    <source>
        <strain evidence="7">CBS 516.65</strain>
    </source>
</reference>
<protein>
    <recommendedName>
        <fullName evidence="5">MI domain-containing protein</fullName>
    </recommendedName>
</protein>
<dbReference type="EMBL" id="KV878902">
    <property type="protein sequence ID" value="OJJ82536.1"/>
    <property type="molecule type" value="Genomic_DNA"/>
</dbReference>
<dbReference type="OrthoDB" id="361797at2759"/>
<dbReference type="Pfam" id="PF02847">
    <property type="entry name" value="MA3"/>
    <property type="match status" value="1"/>
</dbReference>
<dbReference type="InterPro" id="IPR003890">
    <property type="entry name" value="MIF4G-like_typ-3"/>
</dbReference>
<dbReference type="GO" id="GO:0003723">
    <property type="term" value="F:RNA binding"/>
    <property type="evidence" value="ECO:0007669"/>
    <property type="project" value="InterPro"/>
</dbReference>
<dbReference type="STRING" id="1160497.A0A1L9VF46"/>
<dbReference type="GO" id="GO:0005730">
    <property type="term" value="C:nucleolus"/>
    <property type="evidence" value="ECO:0007669"/>
    <property type="project" value="UniProtKB-SubCell"/>
</dbReference>
<dbReference type="FunFam" id="1.25.40.180:FF:000050">
    <property type="entry name" value="Nuclear protein (Sgd1), putative"/>
    <property type="match status" value="1"/>
</dbReference>